<keyword evidence="9 11" id="KW-1208">Phospholipid metabolism</keyword>
<accession>A0A1F7S4S8</accession>
<dbReference type="NCBIfam" id="NF003685">
    <property type="entry name" value="PRK05305.2-5"/>
    <property type="match status" value="1"/>
</dbReference>
<keyword evidence="10 11" id="KW-0670">Pyruvate</keyword>
<comment type="function">
    <text evidence="11">Catalyzes the formation of phosphatidylethanolamine (PtdEtn) from phosphatidylserine (PtdSer).</text>
</comment>
<keyword evidence="1 11" id="KW-1003">Cell membrane</keyword>
<protein>
    <recommendedName>
        <fullName evidence="11">Phosphatidylserine decarboxylase proenzyme</fullName>
        <ecNumber evidence="11">4.1.1.65</ecNumber>
    </recommendedName>
    <component>
        <recommendedName>
            <fullName evidence="11">Phosphatidylserine decarboxylase alpha chain</fullName>
        </recommendedName>
    </component>
    <component>
        <recommendedName>
            <fullName evidence="11">Phosphatidylserine decarboxylase beta chain</fullName>
        </recommendedName>
    </component>
</protein>
<evidence type="ECO:0000256" key="7">
    <source>
        <dbReference type="ARBA" id="ARBA00023209"/>
    </source>
</evidence>
<evidence type="ECO:0000313" key="14">
    <source>
        <dbReference type="Proteomes" id="UP000179266"/>
    </source>
</evidence>
<gene>
    <name evidence="11" type="primary">psd</name>
    <name evidence="13" type="ORF">A2161_06380</name>
</gene>
<evidence type="ECO:0000256" key="12">
    <source>
        <dbReference type="SAM" id="Phobius"/>
    </source>
</evidence>
<dbReference type="HAMAP" id="MF_00664">
    <property type="entry name" value="PS_decarb_PSD_A"/>
    <property type="match status" value="1"/>
</dbReference>
<dbReference type="UniPathway" id="UPA00558">
    <property type="reaction ID" value="UER00616"/>
</dbReference>
<proteinExistence type="inferred from homology"/>
<comment type="catalytic activity">
    <reaction evidence="11">
        <text>a 1,2-diacyl-sn-glycero-3-phospho-L-serine + H(+) = a 1,2-diacyl-sn-glycero-3-phosphoethanolamine + CO2</text>
        <dbReference type="Rhea" id="RHEA:20828"/>
        <dbReference type="ChEBI" id="CHEBI:15378"/>
        <dbReference type="ChEBI" id="CHEBI:16526"/>
        <dbReference type="ChEBI" id="CHEBI:57262"/>
        <dbReference type="ChEBI" id="CHEBI:64612"/>
        <dbReference type="EC" id="4.1.1.65"/>
    </reaction>
</comment>
<evidence type="ECO:0000256" key="8">
    <source>
        <dbReference type="ARBA" id="ARBA00023239"/>
    </source>
</evidence>
<evidence type="ECO:0000256" key="5">
    <source>
        <dbReference type="ARBA" id="ARBA00023136"/>
    </source>
</evidence>
<dbReference type="PANTHER" id="PTHR35809:SF1">
    <property type="entry name" value="ARCHAETIDYLSERINE DECARBOXYLASE PROENZYME-RELATED"/>
    <property type="match status" value="1"/>
</dbReference>
<evidence type="ECO:0000256" key="11">
    <source>
        <dbReference type="HAMAP-Rule" id="MF_00664"/>
    </source>
</evidence>
<dbReference type="Proteomes" id="UP000179266">
    <property type="component" value="Unassembled WGS sequence"/>
</dbReference>
<feature type="chain" id="PRO_5023414227" description="Phosphatidylserine decarboxylase beta chain" evidence="11">
    <location>
        <begin position="1"/>
        <end position="178"/>
    </location>
</feature>
<dbReference type="NCBIfam" id="NF003678">
    <property type="entry name" value="PRK05305.1-2"/>
    <property type="match status" value="1"/>
</dbReference>
<feature type="transmembrane region" description="Helical" evidence="12">
    <location>
        <begin position="12"/>
        <end position="45"/>
    </location>
</feature>
<evidence type="ECO:0000256" key="10">
    <source>
        <dbReference type="ARBA" id="ARBA00023317"/>
    </source>
</evidence>
<keyword evidence="8 11" id="KW-0456">Lyase</keyword>
<organism evidence="13 14">
    <name type="scientific">Candidatus Schekmanbacteria bacterium RBG_13_48_7</name>
    <dbReference type="NCBI Taxonomy" id="1817878"/>
    <lineage>
        <taxon>Bacteria</taxon>
        <taxon>Candidatus Schekmaniibacteriota</taxon>
    </lineage>
</organism>
<evidence type="ECO:0000256" key="3">
    <source>
        <dbReference type="ARBA" id="ARBA00022793"/>
    </source>
</evidence>
<comment type="pathway">
    <text evidence="11">Phospholipid metabolism; phosphatidylethanolamine biosynthesis; phosphatidylethanolamine from CDP-diacylglycerol: step 2/2.</text>
</comment>
<evidence type="ECO:0000313" key="13">
    <source>
        <dbReference type="EMBL" id="OGL48107.1"/>
    </source>
</evidence>
<evidence type="ECO:0000256" key="9">
    <source>
        <dbReference type="ARBA" id="ARBA00023264"/>
    </source>
</evidence>
<evidence type="ECO:0000256" key="4">
    <source>
        <dbReference type="ARBA" id="ARBA00023098"/>
    </source>
</evidence>
<comment type="similarity">
    <text evidence="11">Belongs to the phosphatidylserine decarboxylase family. PSD-A subfamily.</text>
</comment>
<dbReference type="GO" id="GO:0006646">
    <property type="term" value="P:phosphatidylethanolamine biosynthetic process"/>
    <property type="evidence" value="ECO:0007669"/>
    <property type="project" value="UniProtKB-UniRule"/>
</dbReference>
<evidence type="ECO:0000256" key="1">
    <source>
        <dbReference type="ARBA" id="ARBA00022475"/>
    </source>
</evidence>
<evidence type="ECO:0000256" key="2">
    <source>
        <dbReference type="ARBA" id="ARBA00022516"/>
    </source>
</evidence>
<keyword evidence="12" id="KW-1133">Transmembrane helix</keyword>
<sequence>MRIPIAKDGFPYIFASIFIAAIFLIQGWVLPGIFLILAIIFLIIFFRDPERQVPDDKSIIVSPADGKVIGVDTPETGSGNGKAYRRISIFMSLLNVHVNRAPVTGKITQVTYTKGKFFPAFKETSSLFNEQNTLVISHPSGFIKVTQIAGIIARRIVCTKNEGDTVRRGERIGLIKFGSRVDLYLPPGIEILIKEGDDVKGGVTAIGRIQNVS</sequence>
<keyword evidence="2 11" id="KW-0444">Lipid biosynthesis</keyword>
<keyword evidence="3 11" id="KW-0210">Decarboxylase</keyword>
<dbReference type="InterPro" id="IPR033175">
    <property type="entry name" value="PSD-A"/>
</dbReference>
<dbReference type="GO" id="GO:0004609">
    <property type="term" value="F:phosphatidylserine decarboxylase activity"/>
    <property type="evidence" value="ECO:0007669"/>
    <property type="project" value="UniProtKB-UniRule"/>
</dbReference>
<keyword evidence="12" id="KW-0812">Transmembrane</keyword>
<feature type="site" description="Cleavage (non-hydrolytic); by autocatalysis" evidence="11">
    <location>
        <begin position="178"/>
        <end position="179"/>
    </location>
</feature>
<dbReference type="GO" id="GO:0005886">
    <property type="term" value="C:plasma membrane"/>
    <property type="evidence" value="ECO:0007669"/>
    <property type="project" value="UniProtKB-SubCell"/>
</dbReference>
<dbReference type="EMBL" id="MGDD01000046">
    <property type="protein sequence ID" value="OGL48107.1"/>
    <property type="molecule type" value="Genomic_DNA"/>
</dbReference>
<feature type="active site" description="Schiff-base intermediate with substrate; via pyruvic acid" evidence="11">
    <location>
        <position position="179"/>
    </location>
</feature>
<reference evidence="13 14" key="1">
    <citation type="journal article" date="2016" name="Nat. Commun.">
        <title>Thousands of microbial genomes shed light on interconnected biogeochemical processes in an aquifer system.</title>
        <authorList>
            <person name="Anantharaman K."/>
            <person name="Brown C.T."/>
            <person name="Hug L.A."/>
            <person name="Sharon I."/>
            <person name="Castelle C.J."/>
            <person name="Probst A.J."/>
            <person name="Thomas B.C."/>
            <person name="Singh A."/>
            <person name="Wilkins M.J."/>
            <person name="Karaoz U."/>
            <person name="Brodie E.L."/>
            <person name="Williams K.H."/>
            <person name="Hubbard S.S."/>
            <person name="Banfield J.F."/>
        </authorList>
    </citation>
    <scope>NUCLEOTIDE SEQUENCE [LARGE SCALE GENOMIC DNA]</scope>
</reference>
<name>A0A1F7S4S8_9BACT</name>
<evidence type="ECO:0000256" key="6">
    <source>
        <dbReference type="ARBA" id="ARBA00023145"/>
    </source>
</evidence>
<dbReference type="EC" id="4.1.1.65" evidence="11"/>
<feature type="modified residue" description="Pyruvic acid (Ser); by autocatalysis" evidence="11">
    <location>
        <position position="179"/>
    </location>
</feature>
<dbReference type="PANTHER" id="PTHR35809">
    <property type="entry name" value="ARCHAETIDYLSERINE DECARBOXYLASE PROENZYME-RELATED"/>
    <property type="match status" value="1"/>
</dbReference>
<keyword evidence="6 11" id="KW-0865">Zymogen</keyword>
<keyword evidence="5 11" id="KW-0472">Membrane</keyword>
<comment type="subunit">
    <text evidence="11">Heterodimer of a large membrane-associated beta subunit and a small pyruvoyl-containing alpha subunit.</text>
</comment>
<comment type="subcellular location">
    <subcellularLocation>
        <location evidence="11">Cell membrane</location>
        <topology evidence="11">Peripheral membrane protein</topology>
    </subcellularLocation>
</comment>
<keyword evidence="4 11" id="KW-0443">Lipid metabolism</keyword>
<dbReference type="AlphaFoldDB" id="A0A1F7S4S8"/>
<comment type="cofactor">
    <cofactor evidence="11">
        <name>pyruvate</name>
        <dbReference type="ChEBI" id="CHEBI:15361"/>
    </cofactor>
    <text evidence="11">Binds 1 pyruvoyl group covalently per subunit.</text>
</comment>
<feature type="chain" id="PRO_5023414225" description="Phosphatidylserine decarboxylase alpha chain" evidence="11">
    <location>
        <begin position="179"/>
        <end position="213"/>
    </location>
</feature>
<keyword evidence="7 11" id="KW-0594">Phospholipid biosynthesis</keyword>
<dbReference type="Pfam" id="PF02666">
    <property type="entry name" value="PS_Dcarbxylase"/>
    <property type="match status" value="1"/>
</dbReference>
<dbReference type="InterPro" id="IPR003817">
    <property type="entry name" value="PS_Dcarbxylase"/>
</dbReference>
<comment type="PTM">
    <text evidence="11">Is synthesized initially as an inactive proenzyme. Formation of the active enzyme involves a self-maturation process in which the active site pyruvoyl group is generated from an internal serine residue via an autocatalytic post-translational modification. Two non-identical subunits are generated from the proenzyme in this reaction, and the pyruvate is formed at the N-terminus of the alpha chain, which is derived from the carboxyl end of the proenzyme. The post-translation cleavage follows an unusual pathway, termed non-hydrolytic serinolysis, in which the side chain hydroxyl group of the serine supplies its oxygen atom to form the C-terminus of the beta chain, while the remainder of the serine residue undergoes an oxidative deamination to produce ammonia and the pyruvoyl prosthetic group on the alpha chain.</text>
</comment>
<comment type="caution">
    <text evidence="13">The sequence shown here is derived from an EMBL/GenBank/DDBJ whole genome shotgun (WGS) entry which is preliminary data.</text>
</comment>